<dbReference type="PROSITE" id="PS50943">
    <property type="entry name" value="HTH_CROC1"/>
    <property type="match status" value="1"/>
</dbReference>
<dbReference type="InterPro" id="IPR010982">
    <property type="entry name" value="Lambda_DNA-bd_dom_sf"/>
</dbReference>
<dbReference type="CDD" id="cd06529">
    <property type="entry name" value="S24_LexA-like"/>
    <property type="match status" value="1"/>
</dbReference>
<dbReference type="CDD" id="cd00093">
    <property type="entry name" value="HTH_XRE"/>
    <property type="match status" value="1"/>
</dbReference>
<organism evidence="5 6">
    <name type="scientific">Campylobacter hepaticus</name>
    <dbReference type="NCBI Taxonomy" id="1813019"/>
    <lineage>
        <taxon>Bacteria</taxon>
        <taxon>Pseudomonadati</taxon>
        <taxon>Campylobacterota</taxon>
        <taxon>Epsilonproteobacteria</taxon>
        <taxon>Campylobacterales</taxon>
        <taxon>Campylobacteraceae</taxon>
        <taxon>Campylobacter</taxon>
    </lineage>
</organism>
<dbReference type="InterPro" id="IPR015927">
    <property type="entry name" value="Peptidase_S24_S26A/B/C"/>
</dbReference>
<sequence length="223" mass="25161">MNGYNLKKLLKKHNLTQNQLAQKLTAYGYRNGHGIKTAAISKYALGQRKMTAEFIEAVLKVLGETDANVLISHEPIQVQRIRITGSVSCGLSINDVYECEDEFTYIPLSQSKSNLKAARANGDSMFPIIEDGDIIIYDTDSSKPRHGDLVVYMNNNEIACKIFVEKKDVGIIEFKPVNQSDNFKTTTFRIDIDNMDDLKIYKVIKIQKTPNNPKSNLKLVNEN</sequence>
<dbReference type="PANTHER" id="PTHR40661">
    <property type="match status" value="1"/>
</dbReference>
<keyword evidence="1" id="KW-0805">Transcription regulation</keyword>
<dbReference type="EMBL" id="QURW01000023">
    <property type="protein sequence ID" value="RQD86144.1"/>
    <property type="molecule type" value="Genomic_DNA"/>
</dbReference>
<comment type="caution">
    <text evidence="5">The sequence shown here is derived from an EMBL/GenBank/DDBJ whole genome shotgun (WGS) entry which is preliminary data.</text>
</comment>
<evidence type="ECO:0000256" key="3">
    <source>
        <dbReference type="ARBA" id="ARBA00023163"/>
    </source>
</evidence>
<evidence type="ECO:0000256" key="2">
    <source>
        <dbReference type="ARBA" id="ARBA00023125"/>
    </source>
</evidence>
<dbReference type="AlphaFoldDB" id="A0A424YYS3"/>
<evidence type="ECO:0000259" key="4">
    <source>
        <dbReference type="PROSITE" id="PS50943"/>
    </source>
</evidence>
<dbReference type="InterPro" id="IPR001387">
    <property type="entry name" value="Cro/C1-type_HTH"/>
</dbReference>
<protein>
    <submittedName>
        <fullName evidence="5">LexA family transcriptional regulator</fullName>
    </submittedName>
</protein>
<dbReference type="RefSeq" id="WP_124134654.1">
    <property type="nucleotide sequence ID" value="NZ_QURW01000023.1"/>
</dbReference>
<dbReference type="GO" id="GO:0003677">
    <property type="term" value="F:DNA binding"/>
    <property type="evidence" value="ECO:0007669"/>
    <property type="project" value="UniProtKB-KW"/>
</dbReference>
<name>A0A424YYS3_9BACT</name>
<dbReference type="PANTHER" id="PTHR40661:SF3">
    <property type="entry name" value="FELS-1 PROPHAGE TRANSCRIPTIONAL REGULATOR"/>
    <property type="match status" value="1"/>
</dbReference>
<dbReference type="InterPro" id="IPR039418">
    <property type="entry name" value="LexA-like"/>
</dbReference>
<dbReference type="InterPro" id="IPR036286">
    <property type="entry name" value="LexA/Signal_pep-like_sf"/>
</dbReference>
<gene>
    <name evidence="5" type="ORF">DZD40_07065</name>
</gene>
<dbReference type="SMART" id="SM00530">
    <property type="entry name" value="HTH_XRE"/>
    <property type="match status" value="1"/>
</dbReference>
<proteinExistence type="predicted"/>
<keyword evidence="2" id="KW-0238">DNA-binding</keyword>
<dbReference type="Proteomes" id="UP000286095">
    <property type="component" value="Unassembled WGS sequence"/>
</dbReference>
<dbReference type="Pfam" id="PF00717">
    <property type="entry name" value="Peptidase_S24"/>
    <property type="match status" value="1"/>
</dbReference>
<dbReference type="SUPFAM" id="SSF51306">
    <property type="entry name" value="LexA/Signal peptidase"/>
    <property type="match status" value="1"/>
</dbReference>
<reference evidence="5 6" key="1">
    <citation type="submission" date="2018-08" db="EMBL/GenBank/DDBJ databases">
        <title>Survival mechanisms of Campylobacter hepaticus identified by genomic analysis and comparative transcriptomic analysis of in vivo and in vitro derived bacteria.</title>
        <authorList>
            <person name="Van T.T.H."/>
            <person name="Moore R.J."/>
        </authorList>
    </citation>
    <scope>NUCLEOTIDE SEQUENCE [LARGE SCALE GENOMIC DNA]</scope>
    <source>
        <strain evidence="5 6">54L</strain>
    </source>
</reference>
<accession>A0A424YYS3</accession>
<evidence type="ECO:0000313" key="6">
    <source>
        <dbReference type="Proteomes" id="UP000286095"/>
    </source>
</evidence>
<feature type="domain" description="HTH cro/C1-type" evidence="4">
    <location>
        <begin position="6"/>
        <end position="70"/>
    </location>
</feature>
<evidence type="ECO:0000256" key="1">
    <source>
        <dbReference type="ARBA" id="ARBA00023015"/>
    </source>
</evidence>
<dbReference type="Gene3D" id="1.10.260.40">
    <property type="entry name" value="lambda repressor-like DNA-binding domains"/>
    <property type="match status" value="1"/>
</dbReference>
<evidence type="ECO:0000313" key="5">
    <source>
        <dbReference type="EMBL" id="RQD86144.1"/>
    </source>
</evidence>
<keyword evidence="3" id="KW-0804">Transcription</keyword>
<dbReference type="Gene3D" id="2.10.109.10">
    <property type="entry name" value="Umud Fragment, subunit A"/>
    <property type="match status" value="1"/>
</dbReference>
<dbReference type="SUPFAM" id="SSF47413">
    <property type="entry name" value="lambda repressor-like DNA-binding domains"/>
    <property type="match status" value="1"/>
</dbReference>